<dbReference type="InterPro" id="IPR015422">
    <property type="entry name" value="PyrdxlP-dep_Trfase_small"/>
</dbReference>
<evidence type="ECO:0000256" key="1">
    <source>
        <dbReference type="ARBA" id="ARBA00022898"/>
    </source>
</evidence>
<organism evidence="3">
    <name type="scientific">marine metagenome</name>
    <dbReference type="NCBI Taxonomy" id="408172"/>
    <lineage>
        <taxon>unclassified sequences</taxon>
        <taxon>metagenomes</taxon>
        <taxon>ecological metagenomes</taxon>
    </lineage>
</organism>
<dbReference type="InterPro" id="IPR015421">
    <property type="entry name" value="PyrdxlP-dep_Trfase_major"/>
</dbReference>
<dbReference type="PANTHER" id="PTHR43092:SF2">
    <property type="entry name" value="HERCYNYLCYSTEINE SULFOXIDE LYASE"/>
    <property type="match status" value="1"/>
</dbReference>
<dbReference type="EMBL" id="UINC01078712">
    <property type="protein sequence ID" value="SVC20053.1"/>
    <property type="molecule type" value="Genomic_DNA"/>
</dbReference>
<proteinExistence type="predicted"/>
<dbReference type="InterPro" id="IPR000192">
    <property type="entry name" value="Aminotrans_V_dom"/>
</dbReference>
<sequence>MTGKAKKPKSGDLRRRFFLGNLTAAGIVGVTNHACHGPTTARTANPPKQVKDQTKKAEFGLPKDLVYLNCGSLGPCHLSVINATNEAWRTLETNPVHQAYGPLRLKMEEVRQRAARFLGCEQGELALTQNATEAMNAIAQGIRLQAGQRVLTSDQEHPGGS</sequence>
<evidence type="ECO:0000313" key="3">
    <source>
        <dbReference type="EMBL" id="SVC20053.1"/>
    </source>
</evidence>
<dbReference type="AlphaFoldDB" id="A0A382K938"/>
<dbReference type="Pfam" id="PF00266">
    <property type="entry name" value="Aminotran_5"/>
    <property type="match status" value="1"/>
</dbReference>
<feature type="non-terminal residue" evidence="3">
    <location>
        <position position="161"/>
    </location>
</feature>
<name>A0A382K938_9ZZZZ</name>
<reference evidence="3" key="1">
    <citation type="submission" date="2018-05" db="EMBL/GenBank/DDBJ databases">
        <authorList>
            <person name="Lanie J.A."/>
            <person name="Ng W.-L."/>
            <person name="Kazmierczak K.M."/>
            <person name="Andrzejewski T.M."/>
            <person name="Davidsen T.M."/>
            <person name="Wayne K.J."/>
            <person name="Tettelin H."/>
            <person name="Glass J.I."/>
            <person name="Rusch D."/>
            <person name="Podicherti R."/>
            <person name="Tsui H.-C.T."/>
            <person name="Winkler M.E."/>
        </authorList>
    </citation>
    <scope>NUCLEOTIDE SEQUENCE</scope>
</reference>
<dbReference type="InterPro" id="IPR015424">
    <property type="entry name" value="PyrdxlP-dep_Trfase"/>
</dbReference>
<dbReference type="Gene3D" id="3.90.1150.10">
    <property type="entry name" value="Aspartate Aminotransferase, domain 1"/>
    <property type="match status" value="1"/>
</dbReference>
<feature type="domain" description="Aminotransferase class V" evidence="2">
    <location>
        <begin position="79"/>
        <end position="158"/>
    </location>
</feature>
<dbReference type="PANTHER" id="PTHR43092">
    <property type="entry name" value="L-CYSTEINE DESULFHYDRASE"/>
    <property type="match status" value="1"/>
</dbReference>
<evidence type="ECO:0000259" key="2">
    <source>
        <dbReference type="Pfam" id="PF00266"/>
    </source>
</evidence>
<accession>A0A382K938</accession>
<keyword evidence="1" id="KW-0663">Pyridoxal phosphate</keyword>
<dbReference type="Gene3D" id="3.40.640.10">
    <property type="entry name" value="Type I PLP-dependent aspartate aminotransferase-like (Major domain)"/>
    <property type="match status" value="1"/>
</dbReference>
<dbReference type="SUPFAM" id="SSF53383">
    <property type="entry name" value="PLP-dependent transferases"/>
    <property type="match status" value="1"/>
</dbReference>
<protein>
    <recommendedName>
        <fullName evidence="2">Aminotransferase class V domain-containing protein</fullName>
    </recommendedName>
</protein>
<gene>
    <name evidence="3" type="ORF">METZ01_LOCUS272907</name>
</gene>